<dbReference type="AlphaFoldDB" id="A0A1W1UJ38"/>
<dbReference type="OrthoDB" id="887339at2"/>
<protein>
    <recommendedName>
        <fullName evidence="3">Zinc-finger domain-containing protein</fullName>
    </recommendedName>
</protein>
<dbReference type="EMBL" id="FWWW01000027">
    <property type="protein sequence ID" value="SMB81116.1"/>
    <property type="molecule type" value="Genomic_DNA"/>
</dbReference>
<dbReference type="Gene3D" id="1.10.10.1320">
    <property type="entry name" value="Anti-sigma factor, zinc-finger domain"/>
    <property type="match status" value="1"/>
</dbReference>
<dbReference type="RefSeq" id="WP_084443334.1">
    <property type="nucleotide sequence ID" value="NZ_FWWW01000027.1"/>
</dbReference>
<gene>
    <name evidence="1" type="ORF">SAMN00120144_3343</name>
</gene>
<keyword evidence="2" id="KW-1185">Reference proteome</keyword>
<organism evidence="1 2">
    <name type="scientific">Hymenobacter roseosalivarius DSM 11622</name>
    <dbReference type="NCBI Taxonomy" id="645990"/>
    <lineage>
        <taxon>Bacteria</taxon>
        <taxon>Pseudomonadati</taxon>
        <taxon>Bacteroidota</taxon>
        <taxon>Cytophagia</taxon>
        <taxon>Cytophagales</taxon>
        <taxon>Hymenobacteraceae</taxon>
        <taxon>Hymenobacter</taxon>
    </lineage>
</organism>
<sequence length="93" mass="10140">MSALFNCNEATLLIEKRAELPLSPTERASVWAHLRMCVLCRRYAKQTQVVAALAHRLARPDAAGDPDDTLPPELAQKLTQLIRQAGHPGPAAS</sequence>
<evidence type="ECO:0000313" key="2">
    <source>
        <dbReference type="Proteomes" id="UP000192266"/>
    </source>
</evidence>
<dbReference type="Proteomes" id="UP000192266">
    <property type="component" value="Unassembled WGS sequence"/>
</dbReference>
<name>A0A1W1UJ38_9BACT</name>
<accession>A0A1W1UJ38</accession>
<reference evidence="1 2" key="1">
    <citation type="submission" date="2017-04" db="EMBL/GenBank/DDBJ databases">
        <authorList>
            <person name="Afonso C.L."/>
            <person name="Miller P.J."/>
            <person name="Scott M.A."/>
            <person name="Spackman E."/>
            <person name="Goraichik I."/>
            <person name="Dimitrov K.M."/>
            <person name="Suarez D.L."/>
            <person name="Swayne D.E."/>
        </authorList>
    </citation>
    <scope>NUCLEOTIDE SEQUENCE [LARGE SCALE GENOMIC DNA]</scope>
    <source>
        <strain evidence="1 2">DSM 11622</strain>
    </source>
</reference>
<proteinExistence type="predicted"/>
<evidence type="ECO:0008006" key="3">
    <source>
        <dbReference type="Google" id="ProtNLM"/>
    </source>
</evidence>
<dbReference type="InterPro" id="IPR041916">
    <property type="entry name" value="Anti_sigma_zinc_sf"/>
</dbReference>
<evidence type="ECO:0000313" key="1">
    <source>
        <dbReference type="EMBL" id="SMB81116.1"/>
    </source>
</evidence>